<dbReference type="GO" id="GO:0005829">
    <property type="term" value="C:cytosol"/>
    <property type="evidence" value="ECO:0007669"/>
    <property type="project" value="TreeGrafter"/>
</dbReference>
<dbReference type="SUPFAM" id="SSF52540">
    <property type="entry name" value="P-loop containing nucleoside triphosphate hydrolases"/>
    <property type="match status" value="2"/>
</dbReference>
<keyword evidence="3" id="KW-1185">Reference proteome</keyword>
<evidence type="ECO:0000313" key="3">
    <source>
        <dbReference type="Proteomes" id="UP000237822"/>
    </source>
</evidence>
<protein>
    <submittedName>
        <fullName evidence="2">Type III restriction enzyme</fullName>
    </submittedName>
</protein>
<dbReference type="RefSeq" id="WP_170070270.1">
    <property type="nucleotide sequence ID" value="NZ_PVTI01000032.1"/>
</dbReference>
<organism evidence="2 3">
    <name type="scientific">Knoellia remsis</name>
    <dbReference type="NCBI Taxonomy" id="407159"/>
    <lineage>
        <taxon>Bacteria</taxon>
        <taxon>Bacillati</taxon>
        <taxon>Actinomycetota</taxon>
        <taxon>Actinomycetes</taxon>
        <taxon>Micrococcales</taxon>
        <taxon>Intrasporangiaceae</taxon>
        <taxon>Knoellia</taxon>
    </lineage>
</organism>
<name>A0A2T0U3N7_9MICO</name>
<dbReference type="Pfam" id="PF04851">
    <property type="entry name" value="ResIII"/>
    <property type="match status" value="1"/>
</dbReference>
<proteinExistence type="predicted"/>
<dbReference type="InterPro" id="IPR006935">
    <property type="entry name" value="Helicase/UvrB_N"/>
</dbReference>
<evidence type="ECO:0000259" key="1">
    <source>
        <dbReference type="Pfam" id="PF04851"/>
    </source>
</evidence>
<dbReference type="AlphaFoldDB" id="A0A2T0U3N7"/>
<dbReference type="InterPro" id="IPR027417">
    <property type="entry name" value="P-loop_NTPase"/>
</dbReference>
<dbReference type="GO" id="GO:0016787">
    <property type="term" value="F:hydrolase activity"/>
    <property type="evidence" value="ECO:0007669"/>
    <property type="project" value="InterPro"/>
</dbReference>
<dbReference type="Proteomes" id="UP000237822">
    <property type="component" value="Unassembled WGS sequence"/>
</dbReference>
<reference evidence="2 3" key="1">
    <citation type="submission" date="2018-03" db="EMBL/GenBank/DDBJ databases">
        <title>Genomic Encyclopedia of Archaeal and Bacterial Type Strains, Phase II (KMG-II): from individual species to whole genera.</title>
        <authorList>
            <person name="Goeker M."/>
        </authorList>
    </citation>
    <scope>NUCLEOTIDE SEQUENCE [LARGE SCALE GENOMIC DNA]</scope>
    <source>
        <strain evidence="2 3">ATCC BAA-1496</strain>
    </source>
</reference>
<dbReference type="Gene3D" id="3.40.50.300">
    <property type="entry name" value="P-loop containing nucleotide triphosphate hydrolases"/>
    <property type="match status" value="2"/>
</dbReference>
<dbReference type="GO" id="GO:0005524">
    <property type="term" value="F:ATP binding"/>
    <property type="evidence" value="ECO:0007669"/>
    <property type="project" value="InterPro"/>
</dbReference>
<sequence>MSIDYDPALVEQVSYNLDLREPNQQALDALAQALDTAEPGAEFIADLATGVGKTYIAGGLLDYLYESGVRNVLIVTPGSTIQRKTIDNLTPGHPKYLRGLQSRPMVITLDTVERGEVGAALADPDRFKVFVFTVQSLLRPNKEDRRRAFQPHETLGTAVRTYLESADDLVVIADEHHVYYSGSAKKFEAAITELHPLATIGLTATPHAASESMVVYRYPLSDAIADGWVKIPVLVTRQDGIHDVRTQLADGLTLLDAKREAMRAYCAQVQGRKVAEPVMFLVASTIDEATEYRDLLIGSDMLGSAEQVLLVTSEEPDATLAQLDRLEDPGSPVRAVVSVSMLKEGWDVKNIYVIASVRSMESNLLTEQILGRGLRLPFGQRTGNPMLDTVEVLSHRSFASLLKQAKSLLEQTLGDRVDEASVVVNPRLGQHAAGAAVGEQGELPTDFAFPTSGTVEFELPGAAATDPNQDALFDVEDIDDGGESSRHTGLMVSTLDDRVGAGAASVETLRRVLRPRTPGGVTIPLFLPSVVTRWERDPFTLASINLDSVEALGQTFAKDNAPTLTRKAIDAERDSSGEAHVVIRDQVEQVIATQMAMPFDTIENDLVGRLIRTNAVEASVTELNAAVAVARAFLAGAAVTEATPWRPEHGRLATARLTEWIAAKQTSSPAREVREVRPVRWPEPSERFETRPAADRQVVTSSREFVRGYPYAGYAKSVYEVNTFDAFSTEFVLADLFEKSSAVRAWVRIDETVPLRITYLAGAVQRQYEPDFIVIDDAGVNWIVEGKRDGEMTSPLVIAKRDAAAAWMRTVNGSDEVHETWAYLLASESVCSAATSWEALKSGGQVHR</sequence>
<dbReference type="InterPro" id="IPR050742">
    <property type="entry name" value="Helicase_Restrict-Modif_Enz"/>
</dbReference>
<accession>A0A2T0U3N7</accession>
<dbReference type="EMBL" id="PVTI01000032">
    <property type="protein sequence ID" value="PRY52523.1"/>
    <property type="molecule type" value="Genomic_DNA"/>
</dbReference>
<dbReference type="GO" id="GO:0003677">
    <property type="term" value="F:DNA binding"/>
    <property type="evidence" value="ECO:0007669"/>
    <property type="project" value="InterPro"/>
</dbReference>
<feature type="domain" description="Helicase/UvrB N-terminal" evidence="1">
    <location>
        <begin position="17"/>
        <end position="207"/>
    </location>
</feature>
<dbReference type="PANTHER" id="PTHR47396:SF1">
    <property type="entry name" value="ATP-DEPENDENT HELICASE IRC3-RELATED"/>
    <property type="match status" value="1"/>
</dbReference>
<gene>
    <name evidence="2" type="ORF">BCF74_13217</name>
</gene>
<comment type="caution">
    <text evidence="2">The sequence shown here is derived from an EMBL/GenBank/DDBJ whole genome shotgun (WGS) entry which is preliminary data.</text>
</comment>
<dbReference type="PANTHER" id="PTHR47396">
    <property type="entry name" value="TYPE I RESTRICTION ENZYME ECOKI R PROTEIN"/>
    <property type="match status" value="1"/>
</dbReference>
<evidence type="ECO:0000313" key="2">
    <source>
        <dbReference type="EMBL" id="PRY52523.1"/>
    </source>
</evidence>